<dbReference type="PANTHER" id="PTHR43674">
    <property type="entry name" value="NITRILASE C965.09-RELATED"/>
    <property type="match status" value="1"/>
</dbReference>
<dbReference type="OrthoDB" id="9803803at2"/>
<dbReference type="Gene3D" id="3.60.110.10">
    <property type="entry name" value="Carbon-nitrogen hydrolase"/>
    <property type="match status" value="1"/>
</dbReference>
<dbReference type="Pfam" id="PF00795">
    <property type="entry name" value="CN_hydrolase"/>
    <property type="match status" value="1"/>
</dbReference>
<dbReference type="GO" id="GO:0050126">
    <property type="term" value="F:N-carbamoylputrescine amidase activity"/>
    <property type="evidence" value="ECO:0007669"/>
    <property type="project" value="TreeGrafter"/>
</dbReference>
<feature type="domain" description="CN hydrolase" evidence="2">
    <location>
        <begin position="10"/>
        <end position="278"/>
    </location>
</feature>
<evidence type="ECO:0000313" key="3">
    <source>
        <dbReference type="EMBL" id="TCT02555.1"/>
    </source>
</evidence>
<dbReference type="InterPro" id="IPR003010">
    <property type="entry name" value="C-N_Hydrolase"/>
</dbReference>
<dbReference type="InterPro" id="IPR036526">
    <property type="entry name" value="C-N_Hydrolase_sf"/>
</dbReference>
<dbReference type="InterPro" id="IPR050345">
    <property type="entry name" value="Aliph_Amidase/BUP"/>
</dbReference>
<protein>
    <submittedName>
        <fullName evidence="3">Putative amidohydrolase</fullName>
    </submittedName>
</protein>
<comment type="caution">
    <text evidence="3">The sequence shown here is derived from an EMBL/GenBank/DDBJ whole genome shotgun (WGS) entry which is preliminary data.</text>
</comment>
<organism evidence="3 4">
    <name type="scientific">Paralcaligenes ureilyticus</name>
    <dbReference type="NCBI Taxonomy" id="627131"/>
    <lineage>
        <taxon>Bacteria</taxon>
        <taxon>Pseudomonadati</taxon>
        <taxon>Pseudomonadota</taxon>
        <taxon>Betaproteobacteria</taxon>
        <taxon>Burkholderiales</taxon>
        <taxon>Alcaligenaceae</taxon>
        <taxon>Paralcaligenes</taxon>
    </lineage>
</organism>
<keyword evidence="1 3" id="KW-0378">Hydrolase</keyword>
<dbReference type="PROSITE" id="PS50263">
    <property type="entry name" value="CN_HYDROLASE"/>
    <property type="match status" value="1"/>
</dbReference>
<dbReference type="GO" id="GO:0033388">
    <property type="term" value="P:putrescine biosynthetic process from arginine"/>
    <property type="evidence" value="ECO:0007669"/>
    <property type="project" value="TreeGrafter"/>
</dbReference>
<evidence type="ECO:0000259" key="2">
    <source>
        <dbReference type="PROSITE" id="PS50263"/>
    </source>
</evidence>
<name>A0A4R3LV59_9BURK</name>
<gene>
    <name evidence="3" type="ORF">EDC26_11853</name>
</gene>
<dbReference type="AlphaFoldDB" id="A0A4R3LV59"/>
<dbReference type="SUPFAM" id="SSF56317">
    <property type="entry name" value="Carbon-nitrogen hydrolase"/>
    <property type="match status" value="1"/>
</dbReference>
<evidence type="ECO:0000256" key="1">
    <source>
        <dbReference type="ARBA" id="ARBA00022801"/>
    </source>
</evidence>
<dbReference type="Proteomes" id="UP000295525">
    <property type="component" value="Unassembled WGS sequence"/>
</dbReference>
<sequence length="351" mass="38786">MLKPYLTVCMQPPVYQAQNRKDVKDNVERVAGLIDEMVFLIGRRLINRGNGGVRLVAFAEYAFTDCRQIAHGRIRGQDVAIEIPGPEIEPLRAAAKRNKIFIAAQALEKLPEFPDHCMNTMFIFGPTGELVYKRHKQRSGVLTIYTSPNDVLDRYMELFSDGRSVGETLFPVAKTEIGNLAMSACHEITTPEIARQLAANGAEVIIRSTNEPESNGWVQMDRARAMENIVYCVVVNTGYAVKDTTIGDSGSSRVIGYRGELIAESHLPDTAIWGLVDIERLRAAKGPTPIPVYANQVFDYHLRSSLPPNMFAKGPLSRVELEAELLRLKLIPEIGGPAATESAKTSVAQHP</sequence>
<dbReference type="PANTHER" id="PTHR43674:SF15">
    <property type="entry name" value="FORMAMIDASE"/>
    <property type="match status" value="1"/>
</dbReference>
<dbReference type="EMBL" id="SMAJ01000018">
    <property type="protein sequence ID" value="TCT02555.1"/>
    <property type="molecule type" value="Genomic_DNA"/>
</dbReference>
<dbReference type="RefSeq" id="WP_132585030.1">
    <property type="nucleotide sequence ID" value="NZ_SMAJ01000018.1"/>
</dbReference>
<keyword evidence="4" id="KW-1185">Reference proteome</keyword>
<reference evidence="3 4" key="1">
    <citation type="submission" date="2019-03" db="EMBL/GenBank/DDBJ databases">
        <title>Genomic Encyclopedia of Type Strains, Phase IV (KMG-IV): sequencing the most valuable type-strain genomes for metagenomic binning, comparative biology and taxonomic classification.</title>
        <authorList>
            <person name="Goeker M."/>
        </authorList>
    </citation>
    <scope>NUCLEOTIDE SEQUENCE [LARGE SCALE GENOMIC DNA]</scope>
    <source>
        <strain evidence="3 4">DSM 24591</strain>
    </source>
</reference>
<evidence type="ECO:0000313" key="4">
    <source>
        <dbReference type="Proteomes" id="UP000295525"/>
    </source>
</evidence>
<proteinExistence type="predicted"/>
<accession>A0A4R3LV59</accession>